<dbReference type="CDD" id="cd05233">
    <property type="entry name" value="SDR_c"/>
    <property type="match status" value="1"/>
</dbReference>
<dbReference type="AlphaFoldDB" id="A0A382MY29"/>
<dbReference type="InterPro" id="IPR036291">
    <property type="entry name" value="NAD(P)-bd_dom_sf"/>
</dbReference>
<proteinExistence type="inferred from homology"/>
<dbReference type="GO" id="GO:0016616">
    <property type="term" value="F:oxidoreductase activity, acting on the CH-OH group of donors, NAD or NADP as acceptor"/>
    <property type="evidence" value="ECO:0007669"/>
    <property type="project" value="TreeGrafter"/>
</dbReference>
<evidence type="ECO:0008006" key="4">
    <source>
        <dbReference type="Google" id="ProtNLM"/>
    </source>
</evidence>
<reference evidence="3" key="1">
    <citation type="submission" date="2018-05" db="EMBL/GenBank/DDBJ databases">
        <authorList>
            <person name="Lanie J.A."/>
            <person name="Ng W.-L."/>
            <person name="Kazmierczak K.M."/>
            <person name="Andrzejewski T.M."/>
            <person name="Davidsen T.M."/>
            <person name="Wayne K.J."/>
            <person name="Tettelin H."/>
            <person name="Glass J.I."/>
            <person name="Rusch D."/>
            <person name="Podicherti R."/>
            <person name="Tsui H.-C.T."/>
            <person name="Winkler M.E."/>
        </authorList>
    </citation>
    <scope>NUCLEOTIDE SEQUENCE</scope>
</reference>
<sequence length="262" mass="27597">MSARDQEKISSEFDGKNVFVTGGSRGIGRAIANAFAERGARVAILFRFNEAAAKETLTGLCGTGHIVVQADIAKPDEVATAIASTIKQFGGLDIVINNAGIGIHHPLESTTYNDWQAAWRRTIDTNLHGPANVCFCAARYMIESGGGRIVNVTSRGAFRGEPTKPAYGASKAGLNSLSQSLAVGLAPYNIFVGAVAPGFVNTELTADRLQGKEGVEIRAQSPLNRVAEAREVAHAVLFLCSEGAEFSTGAIIDINGASYLRS</sequence>
<evidence type="ECO:0000256" key="1">
    <source>
        <dbReference type="ARBA" id="ARBA00006484"/>
    </source>
</evidence>
<evidence type="ECO:0000313" key="3">
    <source>
        <dbReference type="EMBL" id="SVC53884.1"/>
    </source>
</evidence>
<dbReference type="InterPro" id="IPR002347">
    <property type="entry name" value="SDR_fam"/>
</dbReference>
<dbReference type="Pfam" id="PF13561">
    <property type="entry name" value="adh_short_C2"/>
    <property type="match status" value="1"/>
</dbReference>
<dbReference type="Gene3D" id="3.40.50.720">
    <property type="entry name" value="NAD(P)-binding Rossmann-like Domain"/>
    <property type="match status" value="1"/>
</dbReference>
<dbReference type="SUPFAM" id="SSF51735">
    <property type="entry name" value="NAD(P)-binding Rossmann-fold domains"/>
    <property type="match status" value="1"/>
</dbReference>
<keyword evidence="2" id="KW-0560">Oxidoreductase</keyword>
<name>A0A382MY29_9ZZZZ</name>
<dbReference type="FunFam" id="3.40.50.720:FF:000084">
    <property type="entry name" value="Short-chain dehydrogenase reductase"/>
    <property type="match status" value="1"/>
</dbReference>
<dbReference type="PROSITE" id="PS00061">
    <property type="entry name" value="ADH_SHORT"/>
    <property type="match status" value="1"/>
</dbReference>
<gene>
    <name evidence="3" type="ORF">METZ01_LOCUS306738</name>
</gene>
<dbReference type="GO" id="GO:0048038">
    <property type="term" value="F:quinone binding"/>
    <property type="evidence" value="ECO:0007669"/>
    <property type="project" value="TreeGrafter"/>
</dbReference>
<dbReference type="PANTHER" id="PTHR42760">
    <property type="entry name" value="SHORT-CHAIN DEHYDROGENASES/REDUCTASES FAMILY MEMBER"/>
    <property type="match status" value="1"/>
</dbReference>
<accession>A0A382MY29</accession>
<dbReference type="InterPro" id="IPR020904">
    <property type="entry name" value="Sc_DH/Rdtase_CS"/>
</dbReference>
<dbReference type="PANTHER" id="PTHR42760:SF133">
    <property type="entry name" value="3-OXOACYL-[ACYL-CARRIER-PROTEIN] REDUCTASE"/>
    <property type="match status" value="1"/>
</dbReference>
<evidence type="ECO:0000256" key="2">
    <source>
        <dbReference type="ARBA" id="ARBA00023002"/>
    </source>
</evidence>
<organism evidence="3">
    <name type="scientific">marine metagenome</name>
    <dbReference type="NCBI Taxonomy" id="408172"/>
    <lineage>
        <taxon>unclassified sequences</taxon>
        <taxon>metagenomes</taxon>
        <taxon>ecological metagenomes</taxon>
    </lineage>
</organism>
<dbReference type="PRINTS" id="PR00081">
    <property type="entry name" value="GDHRDH"/>
</dbReference>
<dbReference type="EMBL" id="UINC01096741">
    <property type="protein sequence ID" value="SVC53884.1"/>
    <property type="molecule type" value="Genomic_DNA"/>
</dbReference>
<dbReference type="PRINTS" id="PR00080">
    <property type="entry name" value="SDRFAMILY"/>
</dbReference>
<protein>
    <recommendedName>
        <fullName evidence="4">3-oxoacyl-ACP reductase</fullName>
    </recommendedName>
</protein>
<comment type="similarity">
    <text evidence="1">Belongs to the short-chain dehydrogenases/reductases (SDR) family.</text>
</comment>
<dbReference type="GO" id="GO:0006633">
    <property type="term" value="P:fatty acid biosynthetic process"/>
    <property type="evidence" value="ECO:0007669"/>
    <property type="project" value="TreeGrafter"/>
</dbReference>